<feature type="compositionally biased region" description="Polar residues" evidence="2">
    <location>
        <begin position="34"/>
        <end position="44"/>
    </location>
</feature>
<sequence>MTKEQDREKYAWRTRNAQPPQHLGRVPSIKFNDGRNQNLAPSTKRSSDSVLGAPPKRIVRRRILMASKQIGPFAQAWYKWKALRLPWRRRFLIGFDLEGNTFWEFRLTRGTKESSERWRRIVSYPRSTHYSQVKVSPQWHQWLRHTRREPPSLEEQRTEVVRQERMKYLAAEADARWEAKPRVMEAPREQQDPAKKLPLAEERPQGDEARASSPQEAKKQADAKDPWAKARAQGPGEKWQPTAWNPTPAKRRQ</sequence>
<dbReference type="GO" id="GO:0005739">
    <property type="term" value="C:mitochondrion"/>
    <property type="evidence" value="ECO:0007669"/>
    <property type="project" value="TreeGrafter"/>
</dbReference>
<dbReference type="GO" id="GO:0045271">
    <property type="term" value="C:respiratory chain complex I"/>
    <property type="evidence" value="ECO:0007669"/>
    <property type="project" value="InterPro"/>
</dbReference>
<feature type="compositionally biased region" description="Basic and acidic residues" evidence="2">
    <location>
        <begin position="179"/>
        <end position="228"/>
    </location>
</feature>
<evidence type="ECO:0000313" key="4">
    <source>
        <dbReference type="Proteomes" id="UP000266272"/>
    </source>
</evidence>
<proteinExistence type="inferred from homology"/>
<feature type="compositionally biased region" description="Basic and acidic residues" evidence="2">
    <location>
        <begin position="1"/>
        <end position="11"/>
    </location>
</feature>
<dbReference type="STRING" id="490622.A0A395NVT1"/>
<dbReference type="Proteomes" id="UP000266272">
    <property type="component" value="Unassembled WGS sequence"/>
</dbReference>
<dbReference type="GO" id="GO:0032981">
    <property type="term" value="P:mitochondrial respiratory chain complex I assembly"/>
    <property type="evidence" value="ECO:0007669"/>
    <property type="project" value="TreeGrafter"/>
</dbReference>
<dbReference type="OrthoDB" id="10255576at2759"/>
<comment type="caution">
    <text evidence="3">The sequence shown here is derived from an EMBL/GenBank/DDBJ whole genome shotgun (WGS) entry which is preliminary data.</text>
</comment>
<feature type="region of interest" description="Disordered" evidence="2">
    <location>
        <begin position="179"/>
        <end position="253"/>
    </location>
</feature>
<organism evidence="3 4">
    <name type="scientific">Trichoderma arundinaceum</name>
    <dbReference type="NCBI Taxonomy" id="490622"/>
    <lineage>
        <taxon>Eukaryota</taxon>
        <taxon>Fungi</taxon>
        <taxon>Dikarya</taxon>
        <taxon>Ascomycota</taxon>
        <taxon>Pezizomycotina</taxon>
        <taxon>Sordariomycetes</taxon>
        <taxon>Hypocreomycetidae</taxon>
        <taxon>Hypocreales</taxon>
        <taxon>Hypocreaceae</taxon>
        <taxon>Trichoderma</taxon>
    </lineage>
</organism>
<dbReference type="EMBL" id="PXOA01000131">
    <property type="protein sequence ID" value="RFU79927.1"/>
    <property type="molecule type" value="Genomic_DNA"/>
</dbReference>
<dbReference type="PANTHER" id="PTHR32470:SF2">
    <property type="entry name" value="NADH DEHYDROGENASE [UBIQUINONE] 1 ALPHA SUBCOMPLEX ASSEMBLY FACTOR 2"/>
    <property type="match status" value="1"/>
</dbReference>
<evidence type="ECO:0000256" key="1">
    <source>
        <dbReference type="ARBA" id="ARBA00007355"/>
    </source>
</evidence>
<accession>A0A395NVT1</accession>
<gene>
    <name evidence="3" type="ORF">TARUN_2271</name>
</gene>
<name>A0A395NVT1_TRIAR</name>
<protein>
    <submittedName>
        <fullName evidence="3">Uncharacterized protein</fullName>
    </submittedName>
</protein>
<dbReference type="Pfam" id="PF05071">
    <property type="entry name" value="NDUFA12"/>
    <property type="match status" value="1"/>
</dbReference>
<dbReference type="AlphaFoldDB" id="A0A395NVT1"/>
<feature type="region of interest" description="Disordered" evidence="2">
    <location>
        <begin position="1"/>
        <end position="52"/>
    </location>
</feature>
<reference evidence="3 4" key="1">
    <citation type="journal article" date="2018" name="PLoS Pathog.">
        <title>Evolution of structural diversity of trichothecenes, a family of toxins produced by plant pathogenic and entomopathogenic fungi.</title>
        <authorList>
            <person name="Proctor R.H."/>
            <person name="McCormick S.P."/>
            <person name="Kim H.S."/>
            <person name="Cardoza R.E."/>
            <person name="Stanley A.M."/>
            <person name="Lindo L."/>
            <person name="Kelly A."/>
            <person name="Brown D.W."/>
            <person name="Lee T."/>
            <person name="Vaughan M.M."/>
            <person name="Alexander N.J."/>
            <person name="Busman M."/>
            <person name="Gutierrez S."/>
        </authorList>
    </citation>
    <scope>NUCLEOTIDE SEQUENCE [LARGE SCALE GENOMIC DNA]</scope>
    <source>
        <strain evidence="3 4">IBT 40837</strain>
    </source>
</reference>
<comment type="similarity">
    <text evidence="1">Belongs to the complex I NDUFA12 subunit family.</text>
</comment>
<dbReference type="InterPro" id="IPR052618">
    <property type="entry name" value="ComplexI_NDUFA12"/>
</dbReference>
<evidence type="ECO:0000256" key="2">
    <source>
        <dbReference type="SAM" id="MobiDB-lite"/>
    </source>
</evidence>
<dbReference type="InterPro" id="IPR007763">
    <property type="entry name" value="NDUFA12"/>
</dbReference>
<dbReference type="PANTHER" id="PTHR32470">
    <property type="entry name" value="ADH DEHYDROGENASE [UBIQUINONE] 1 ALPHA SUBCOMPLEX ASSEMBLY FACTOR 2"/>
    <property type="match status" value="1"/>
</dbReference>
<keyword evidence="4" id="KW-1185">Reference proteome</keyword>
<evidence type="ECO:0000313" key="3">
    <source>
        <dbReference type="EMBL" id="RFU79927.1"/>
    </source>
</evidence>